<dbReference type="NCBIfam" id="TIGR00277">
    <property type="entry name" value="HDIG"/>
    <property type="match status" value="1"/>
</dbReference>
<organism evidence="2 3">
    <name type="scientific">Deinococcus psychrotolerans</name>
    <dbReference type="NCBI Taxonomy" id="2489213"/>
    <lineage>
        <taxon>Bacteria</taxon>
        <taxon>Thermotogati</taxon>
        <taxon>Deinococcota</taxon>
        <taxon>Deinococci</taxon>
        <taxon>Deinococcales</taxon>
        <taxon>Deinococcaceae</taxon>
        <taxon>Deinococcus</taxon>
    </lineage>
</organism>
<protein>
    <submittedName>
        <fullName evidence="2">HD domain-containing protein</fullName>
    </submittedName>
</protein>
<dbReference type="Proteomes" id="UP000276417">
    <property type="component" value="Chromosome 1"/>
</dbReference>
<dbReference type="InterPro" id="IPR006675">
    <property type="entry name" value="HDIG_dom"/>
</dbReference>
<feature type="domain" description="HD-GYP" evidence="1">
    <location>
        <begin position="2"/>
        <end position="171"/>
    </location>
</feature>
<name>A0A3G8YAM6_9DEIO</name>
<evidence type="ECO:0000313" key="2">
    <source>
        <dbReference type="EMBL" id="AZI41963.1"/>
    </source>
</evidence>
<dbReference type="InterPro" id="IPR037522">
    <property type="entry name" value="HD_GYP_dom"/>
</dbReference>
<dbReference type="PANTHER" id="PTHR45228">
    <property type="entry name" value="CYCLIC DI-GMP PHOSPHODIESTERASE TM_0186-RELATED"/>
    <property type="match status" value="1"/>
</dbReference>
<dbReference type="KEGG" id="dph:EHF33_03685"/>
<dbReference type="InterPro" id="IPR006674">
    <property type="entry name" value="HD_domain"/>
</dbReference>
<gene>
    <name evidence="2" type="ORF">EHF33_03685</name>
</gene>
<dbReference type="SUPFAM" id="SSF109604">
    <property type="entry name" value="HD-domain/PDEase-like"/>
    <property type="match status" value="1"/>
</dbReference>
<dbReference type="InterPro" id="IPR052020">
    <property type="entry name" value="Cyclic_di-GMP/3'3'-cGAMP_PDE"/>
</dbReference>
<accession>A0A3G8YAM6</accession>
<evidence type="ECO:0000313" key="3">
    <source>
        <dbReference type="Proteomes" id="UP000276417"/>
    </source>
</evidence>
<dbReference type="Gene3D" id="1.10.3210.10">
    <property type="entry name" value="Hypothetical protein af1432"/>
    <property type="match status" value="1"/>
</dbReference>
<sequence>MLSRQLIVWQGSRALARREASFVRAGHPERVRDLALNLGQMLDLSGPELEALSRAALLHDIGRSLIPPGGDARAHPRVGADLLIGQDLPRATLDAVRQHHERWDGRGFPCGLRGSAISGLARVLAVANALDHWGHLPPDVRAQRLVWERGLAFDPEVVNAYLRMSAHDGTE</sequence>
<dbReference type="PROSITE" id="PS51832">
    <property type="entry name" value="HD_GYP"/>
    <property type="match status" value="1"/>
</dbReference>
<dbReference type="CDD" id="cd00077">
    <property type="entry name" value="HDc"/>
    <property type="match status" value="1"/>
</dbReference>
<dbReference type="Pfam" id="PF01966">
    <property type="entry name" value="HD"/>
    <property type="match status" value="1"/>
</dbReference>
<dbReference type="InterPro" id="IPR003607">
    <property type="entry name" value="HD/PDEase_dom"/>
</dbReference>
<proteinExistence type="predicted"/>
<dbReference type="OrthoDB" id="10822at2"/>
<evidence type="ECO:0000259" key="1">
    <source>
        <dbReference type="PROSITE" id="PS51832"/>
    </source>
</evidence>
<dbReference type="PANTHER" id="PTHR45228:SF4">
    <property type="entry name" value="LIPOPROTEIN"/>
    <property type="match status" value="1"/>
</dbReference>
<dbReference type="AlphaFoldDB" id="A0A3G8YAM6"/>
<keyword evidence="3" id="KW-1185">Reference proteome</keyword>
<reference evidence="2 3" key="1">
    <citation type="submission" date="2018-11" db="EMBL/GenBank/DDBJ databases">
        <title>Deinococcus shelandsis sp. nov., isolated from South Shetland Islands soil of Antarctica.</title>
        <authorList>
            <person name="Tian J."/>
        </authorList>
    </citation>
    <scope>NUCLEOTIDE SEQUENCE [LARGE SCALE GENOMIC DNA]</scope>
    <source>
        <strain evidence="2 3">S14-83T</strain>
    </source>
</reference>
<dbReference type="EMBL" id="CP034183">
    <property type="protein sequence ID" value="AZI41963.1"/>
    <property type="molecule type" value="Genomic_DNA"/>
</dbReference>
<dbReference type="RefSeq" id="WP_124867997.1">
    <property type="nucleotide sequence ID" value="NZ_CP034183.1"/>
</dbReference>